<dbReference type="EMBL" id="WUBL01000231">
    <property type="protein sequence ID" value="KAF2963124.1"/>
    <property type="molecule type" value="Genomic_DNA"/>
</dbReference>
<feature type="repeat" description="WD" evidence="3">
    <location>
        <begin position="778"/>
        <end position="819"/>
    </location>
</feature>
<evidence type="ECO:0000259" key="4">
    <source>
        <dbReference type="Pfam" id="PF06985"/>
    </source>
</evidence>
<dbReference type="SUPFAM" id="SSF52540">
    <property type="entry name" value="P-loop containing nucleoside triphosphate hydrolases"/>
    <property type="match status" value="1"/>
</dbReference>
<feature type="repeat" description="WD" evidence="3">
    <location>
        <begin position="904"/>
        <end position="945"/>
    </location>
</feature>
<dbReference type="Proteomes" id="UP000481858">
    <property type="component" value="Unassembled WGS sequence"/>
</dbReference>
<evidence type="ECO:0000256" key="3">
    <source>
        <dbReference type="PROSITE-ProRule" id="PRU00221"/>
    </source>
</evidence>
<keyword evidence="7" id="KW-1185">Reference proteome</keyword>
<dbReference type="Pfam" id="PF24883">
    <property type="entry name" value="NPHP3_N"/>
    <property type="match status" value="1"/>
</dbReference>
<dbReference type="InterPro" id="IPR015943">
    <property type="entry name" value="WD40/YVTN_repeat-like_dom_sf"/>
</dbReference>
<dbReference type="InterPro" id="IPR027417">
    <property type="entry name" value="P-loop_NTPase"/>
</dbReference>
<dbReference type="SMART" id="SM00320">
    <property type="entry name" value="WD40"/>
    <property type="match status" value="4"/>
</dbReference>
<dbReference type="CDD" id="cd00200">
    <property type="entry name" value="WD40"/>
    <property type="match status" value="1"/>
</dbReference>
<dbReference type="OrthoDB" id="538223at2759"/>
<proteinExistence type="predicted"/>
<dbReference type="PANTHER" id="PTHR10622">
    <property type="entry name" value="HET DOMAIN-CONTAINING PROTEIN"/>
    <property type="match status" value="1"/>
</dbReference>
<reference evidence="6 7" key="1">
    <citation type="submission" date="2019-12" db="EMBL/GenBank/DDBJ databases">
        <title>Draft genome sequence of the ascomycete Xylaria multiplex DSM 110363.</title>
        <authorList>
            <person name="Buettner E."/>
            <person name="Kellner H."/>
        </authorList>
    </citation>
    <scope>NUCLEOTIDE SEQUENCE [LARGE SCALE GENOMIC DNA]</scope>
    <source>
        <strain evidence="6 7">DSM 110363</strain>
    </source>
</reference>
<evidence type="ECO:0000313" key="7">
    <source>
        <dbReference type="Proteomes" id="UP000481858"/>
    </source>
</evidence>
<dbReference type="Gene3D" id="2.130.10.10">
    <property type="entry name" value="YVTN repeat-like/Quinoprotein amine dehydrogenase"/>
    <property type="match status" value="2"/>
</dbReference>
<dbReference type="Gene3D" id="3.40.50.300">
    <property type="entry name" value="P-loop containing nucleotide triphosphate hydrolases"/>
    <property type="match status" value="1"/>
</dbReference>
<dbReference type="InterPro" id="IPR036322">
    <property type="entry name" value="WD40_repeat_dom_sf"/>
</dbReference>
<dbReference type="Pfam" id="PF00400">
    <property type="entry name" value="WD40"/>
    <property type="match status" value="4"/>
</dbReference>
<dbReference type="InterPro" id="IPR020472">
    <property type="entry name" value="WD40_PAC1"/>
</dbReference>
<evidence type="ECO:0000313" key="6">
    <source>
        <dbReference type="EMBL" id="KAF2963124.1"/>
    </source>
</evidence>
<protein>
    <submittedName>
        <fullName evidence="6">Uncharacterized protein</fullName>
    </submittedName>
</protein>
<dbReference type="SUPFAM" id="SSF50978">
    <property type="entry name" value="WD40 repeat-like"/>
    <property type="match status" value="1"/>
</dbReference>
<name>A0A7C8IL33_9PEZI</name>
<keyword evidence="2" id="KW-0677">Repeat</keyword>
<dbReference type="PANTHER" id="PTHR10622:SF13">
    <property type="entry name" value="NACHT DOMAIN-CONTAINING PROTEIN"/>
    <property type="match status" value="1"/>
</dbReference>
<dbReference type="InterPro" id="IPR001680">
    <property type="entry name" value="WD40_rpt"/>
</dbReference>
<evidence type="ECO:0000256" key="2">
    <source>
        <dbReference type="ARBA" id="ARBA00022737"/>
    </source>
</evidence>
<dbReference type="InParanoid" id="A0A7C8IL33"/>
<dbReference type="AlphaFoldDB" id="A0A7C8IL33"/>
<keyword evidence="1 3" id="KW-0853">WD repeat</keyword>
<comment type="caution">
    <text evidence="6">The sequence shown here is derived from an EMBL/GenBank/DDBJ whole genome shotgun (WGS) entry which is preliminary data.</text>
</comment>
<organism evidence="6 7">
    <name type="scientific">Xylaria multiplex</name>
    <dbReference type="NCBI Taxonomy" id="323545"/>
    <lineage>
        <taxon>Eukaryota</taxon>
        <taxon>Fungi</taxon>
        <taxon>Dikarya</taxon>
        <taxon>Ascomycota</taxon>
        <taxon>Pezizomycotina</taxon>
        <taxon>Sordariomycetes</taxon>
        <taxon>Xylariomycetidae</taxon>
        <taxon>Xylariales</taxon>
        <taxon>Xylariaceae</taxon>
        <taxon>Xylaria</taxon>
    </lineage>
</organism>
<dbReference type="PROSITE" id="PS50294">
    <property type="entry name" value="WD_REPEATS_REGION"/>
    <property type="match status" value="4"/>
</dbReference>
<dbReference type="InterPro" id="IPR010730">
    <property type="entry name" value="HET"/>
</dbReference>
<dbReference type="PRINTS" id="PR00320">
    <property type="entry name" value="GPROTEINBRPT"/>
</dbReference>
<evidence type="ECO:0000259" key="5">
    <source>
        <dbReference type="Pfam" id="PF24883"/>
    </source>
</evidence>
<accession>A0A7C8IL33</accession>
<feature type="domain" description="Nephrocystin 3-like N-terminal" evidence="5">
    <location>
        <begin position="285"/>
        <end position="444"/>
    </location>
</feature>
<gene>
    <name evidence="6" type="ORF">GQX73_g10456</name>
</gene>
<dbReference type="Pfam" id="PF06985">
    <property type="entry name" value="HET"/>
    <property type="match status" value="1"/>
</dbReference>
<feature type="domain" description="Heterokaryon incompatibility" evidence="4">
    <location>
        <begin position="25"/>
        <end position="134"/>
    </location>
</feature>
<evidence type="ECO:0000256" key="1">
    <source>
        <dbReference type="ARBA" id="ARBA00022574"/>
    </source>
</evidence>
<dbReference type="InterPro" id="IPR056884">
    <property type="entry name" value="NPHP3-like_N"/>
</dbReference>
<feature type="repeat" description="WD" evidence="3">
    <location>
        <begin position="862"/>
        <end position="903"/>
    </location>
</feature>
<sequence>MRLLTTQPDGSLALTEDLNEDIPQYAILSHTWGSDNEEVTFRDISEGTGQQKEGYRKIEFCRDWAASDRLRYFWVDTCCIDRSNSTELSEAINSMFRWYQTATKCYVYLSDVSKSDAEHVNEPLQSTWKGEFRKTRWLTRSWTLQELIAPSSVEFFGRDGQRLGNKKSLEQLLHDTTKISIDALRGYSLSNISIDERMSWSSGRNAKRPEDKAYSLMGIFNVYMPLLYGEGEEEAILRLRGGINIRSGRLVLDKLPTAMGASFDSHAEEHNPTCLPNTRVELLREINEWIGDPHAKALFWLNGMAGTGKSTISRTLARSSFKSHKLGASFFFKRGEGDRGGASKFFTTITAQLVQQVPGLALYVGEAIENNPGLSEKSLEEQFDKLIFKPLTRLISQNQKSDVLVIVVDALDECDRDKDVQSILNLLSRANRDPIHLRIFLTSRPELPIRLGFHDIKGTYEYLILHEISQPIIESDLSVYFPHELEKIRIQYNKSVPKHRQLQSTWPFQSDIKILVKMAIPLFIFAATICRFLADRRTGAPDIKLRKTLEQQTKSQNSKLDATYLPVLQQLLVDLSDSEKNEVLGLFKRLVGSIVLLAEPLSTSALAHLLDIPKDAIDNQLDSLHSVLSIPSSPNALVRLLHLSFRDFLVNPSKCGKNPFWVDEKEAHKQLADDCLRIMNKTLRTDICDVRWPGTRYADIDQQIISNKLTPEVQYACQYWVHHVKEAGNYLFNVDQVHRFLQQHFLHWLEALCLMGIASECDQSLKTLKSLLQYFRMLEGHTDTVYLVAFSSDGKIIASVSKDGTIRLWSTDTGTHLRILKGCTSPVRSVVFSSDGKTIASGSTDYTIRLWSADTGTHLRTFEGHKNMVWSVAFSSDGKTIASGSGDGTIRLWSADTGTHLRMLEGHTGIVYSVALSSDGKTIASRSKDRTTRLWSADTGGCLRSMYTGPASFGIAFDPDNRFLSTGTGTVPLGDLLQLTPIITTNIGKPSTLRSFLQKRRLGYGISEDGRWVTFNGEELFWIPEYYQGRAAIFESAVAIGTYSGEVVIMR</sequence>
<dbReference type="PROSITE" id="PS50082">
    <property type="entry name" value="WD_REPEATS_2"/>
    <property type="match status" value="4"/>
</dbReference>
<feature type="repeat" description="WD" evidence="3">
    <location>
        <begin position="820"/>
        <end position="861"/>
    </location>
</feature>